<name>A0ABU7A344_9TELE</name>
<protein>
    <submittedName>
        <fullName evidence="2">Uncharacterized protein</fullName>
    </submittedName>
</protein>
<feature type="compositionally biased region" description="Basic and acidic residues" evidence="1">
    <location>
        <begin position="17"/>
        <end position="27"/>
    </location>
</feature>
<reference evidence="2 3" key="1">
    <citation type="submission" date="2021-07" db="EMBL/GenBank/DDBJ databases">
        <authorList>
            <person name="Palmer J.M."/>
        </authorList>
    </citation>
    <scope>NUCLEOTIDE SEQUENCE [LARGE SCALE GENOMIC DNA]</scope>
    <source>
        <strain evidence="2 3">AT_MEX2019</strain>
        <tissue evidence="2">Muscle</tissue>
    </source>
</reference>
<evidence type="ECO:0000313" key="2">
    <source>
        <dbReference type="EMBL" id="MED6232313.1"/>
    </source>
</evidence>
<sequence length="104" mass="11523">MPRRPKAINPLPQGHTPTDKLHPRKAYEATSTQRKPHTQPCSKHPCRTLSPTTQRAAVARQGPCATPPETLPTGATEQTPASTILTTDTRPHLISLMTYKYFKI</sequence>
<proteinExistence type="predicted"/>
<feature type="region of interest" description="Disordered" evidence="1">
    <location>
        <begin position="1"/>
        <end position="81"/>
    </location>
</feature>
<dbReference type="EMBL" id="JAHUTI010000671">
    <property type="protein sequence ID" value="MED6232313.1"/>
    <property type="molecule type" value="Genomic_DNA"/>
</dbReference>
<gene>
    <name evidence="2" type="ORF">ATANTOWER_027451</name>
</gene>
<dbReference type="Proteomes" id="UP001345963">
    <property type="component" value="Unassembled WGS sequence"/>
</dbReference>
<organism evidence="2 3">
    <name type="scientific">Ataeniobius toweri</name>
    <dbReference type="NCBI Taxonomy" id="208326"/>
    <lineage>
        <taxon>Eukaryota</taxon>
        <taxon>Metazoa</taxon>
        <taxon>Chordata</taxon>
        <taxon>Craniata</taxon>
        <taxon>Vertebrata</taxon>
        <taxon>Euteleostomi</taxon>
        <taxon>Actinopterygii</taxon>
        <taxon>Neopterygii</taxon>
        <taxon>Teleostei</taxon>
        <taxon>Neoteleostei</taxon>
        <taxon>Acanthomorphata</taxon>
        <taxon>Ovalentaria</taxon>
        <taxon>Atherinomorphae</taxon>
        <taxon>Cyprinodontiformes</taxon>
        <taxon>Goodeidae</taxon>
        <taxon>Ataeniobius</taxon>
    </lineage>
</organism>
<evidence type="ECO:0000313" key="3">
    <source>
        <dbReference type="Proteomes" id="UP001345963"/>
    </source>
</evidence>
<accession>A0ABU7A344</accession>
<keyword evidence="3" id="KW-1185">Reference proteome</keyword>
<comment type="caution">
    <text evidence="2">The sequence shown here is derived from an EMBL/GenBank/DDBJ whole genome shotgun (WGS) entry which is preliminary data.</text>
</comment>
<evidence type="ECO:0000256" key="1">
    <source>
        <dbReference type="SAM" id="MobiDB-lite"/>
    </source>
</evidence>